<dbReference type="Gene3D" id="1.20.1510.10">
    <property type="entry name" value="Cation efflux protein transmembrane domain"/>
    <property type="match status" value="1"/>
</dbReference>
<dbReference type="Gene3D" id="3.30.70.1350">
    <property type="entry name" value="Cation efflux protein, cytoplasmic domain"/>
    <property type="match status" value="1"/>
</dbReference>
<dbReference type="InterPro" id="IPR058533">
    <property type="entry name" value="Cation_efflux_TM"/>
</dbReference>
<evidence type="ECO:0000256" key="4">
    <source>
        <dbReference type="ARBA" id="ARBA00022692"/>
    </source>
</evidence>
<dbReference type="GO" id="GO:0005886">
    <property type="term" value="C:plasma membrane"/>
    <property type="evidence" value="ECO:0007669"/>
    <property type="project" value="TreeGrafter"/>
</dbReference>
<dbReference type="PANTHER" id="PTHR11562">
    <property type="entry name" value="CATION EFFLUX PROTEIN/ ZINC TRANSPORTER"/>
    <property type="match status" value="1"/>
</dbReference>
<feature type="coiled-coil region" evidence="8">
    <location>
        <begin position="239"/>
        <end position="266"/>
    </location>
</feature>
<evidence type="ECO:0000256" key="8">
    <source>
        <dbReference type="SAM" id="Coils"/>
    </source>
</evidence>
<comment type="subcellular location">
    <subcellularLocation>
        <location evidence="1">Membrane</location>
        <topology evidence="1">Multi-pass membrane protein</topology>
    </subcellularLocation>
</comment>
<feature type="transmembrane region" description="Helical" evidence="9">
    <location>
        <begin position="7"/>
        <end position="29"/>
    </location>
</feature>
<gene>
    <name evidence="12" type="ORF">XD57_0263</name>
</gene>
<keyword evidence="6" id="KW-0406">Ion transport</keyword>
<proteinExistence type="inferred from homology"/>
<keyword evidence="5 9" id="KW-1133">Transmembrane helix</keyword>
<evidence type="ECO:0000256" key="5">
    <source>
        <dbReference type="ARBA" id="ARBA00022989"/>
    </source>
</evidence>
<evidence type="ECO:0000256" key="2">
    <source>
        <dbReference type="ARBA" id="ARBA00008873"/>
    </source>
</evidence>
<comment type="caution">
    <text evidence="12">The sequence shown here is derived from an EMBL/GenBank/DDBJ whole genome shotgun (WGS) entry which is preliminary data.</text>
</comment>
<evidence type="ECO:0000313" key="12">
    <source>
        <dbReference type="EMBL" id="KUK23640.1"/>
    </source>
</evidence>
<sequence>MKKKLLFSIWLNAIITLFEVAGGLISGSLALLGDSLHNFSDTMSLLGSFIAMKISEKPKNKKYTFGYRRSEIIVAFLNSVSIFVVSTLVVIEAVKRLVNPATVHTSVLLLVSSIGLAANFFSVILLHTHSKESMNVRSAYLHLIADTLSSILVVLGAVFMRVWKIYWLDPVLAFVIALYMFKEAYEIVKESFEILMEASPNLDFEKIKEEIEKIEGVRNAHHFHAWRVGEKEIHFECHVEVDNMELKDAQKIIDEIEKRLKKYGITHTTVQLECERCSKEMICS</sequence>
<dbReference type="InterPro" id="IPR002524">
    <property type="entry name" value="Cation_efflux"/>
</dbReference>
<dbReference type="InterPro" id="IPR050681">
    <property type="entry name" value="CDF/SLC30A"/>
</dbReference>
<feature type="domain" description="Cation efflux protein cytoplasmic" evidence="11">
    <location>
        <begin position="200"/>
        <end position="273"/>
    </location>
</feature>
<evidence type="ECO:0000256" key="1">
    <source>
        <dbReference type="ARBA" id="ARBA00004141"/>
    </source>
</evidence>
<feature type="transmembrane region" description="Helical" evidence="9">
    <location>
        <begin position="103"/>
        <end position="127"/>
    </location>
</feature>
<dbReference type="PANTHER" id="PTHR11562:SF17">
    <property type="entry name" value="RE54080P-RELATED"/>
    <property type="match status" value="1"/>
</dbReference>
<dbReference type="InterPro" id="IPR027469">
    <property type="entry name" value="Cation_efflux_TMD_sf"/>
</dbReference>
<keyword evidence="3" id="KW-0813">Transport</keyword>
<evidence type="ECO:0000259" key="10">
    <source>
        <dbReference type="Pfam" id="PF01545"/>
    </source>
</evidence>
<keyword evidence="8" id="KW-0175">Coiled coil</keyword>
<evidence type="ECO:0000313" key="13">
    <source>
        <dbReference type="Proteomes" id="UP000058636"/>
    </source>
</evidence>
<organism evidence="12 13">
    <name type="scientific">Thermotoga petrophila</name>
    <dbReference type="NCBI Taxonomy" id="93929"/>
    <lineage>
        <taxon>Bacteria</taxon>
        <taxon>Thermotogati</taxon>
        <taxon>Thermotogota</taxon>
        <taxon>Thermotogae</taxon>
        <taxon>Thermotogales</taxon>
        <taxon>Thermotogaceae</taxon>
        <taxon>Thermotoga</taxon>
    </lineage>
</organism>
<dbReference type="Proteomes" id="UP000058636">
    <property type="component" value="Unassembled WGS sequence"/>
</dbReference>
<comment type="similarity">
    <text evidence="2">Belongs to the cation diffusion facilitator (CDF) transporter (TC 2.A.4) family. SLC30A subfamily.</text>
</comment>
<dbReference type="InterPro" id="IPR036837">
    <property type="entry name" value="Cation_efflux_CTD_sf"/>
</dbReference>
<dbReference type="NCBIfam" id="TIGR01297">
    <property type="entry name" value="CDF"/>
    <property type="match status" value="1"/>
</dbReference>
<evidence type="ECO:0000259" key="11">
    <source>
        <dbReference type="Pfam" id="PF16916"/>
    </source>
</evidence>
<dbReference type="PATRIC" id="fig|93930.3.peg.1046"/>
<dbReference type="GO" id="GO:0005385">
    <property type="term" value="F:zinc ion transmembrane transporter activity"/>
    <property type="evidence" value="ECO:0007669"/>
    <property type="project" value="TreeGrafter"/>
</dbReference>
<dbReference type="SUPFAM" id="SSF160240">
    <property type="entry name" value="Cation efflux protein cytoplasmic domain-like"/>
    <property type="match status" value="1"/>
</dbReference>
<dbReference type="EMBL" id="LGFG01000011">
    <property type="protein sequence ID" value="KUK23640.1"/>
    <property type="molecule type" value="Genomic_DNA"/>
</dbReference>
<feature type="transmembrane region" description="Helical" evidence="9">
    <location>
        <begin position="72"/>
        <end position="91"/>
    </location>
</feature>
<dbReference type="Pfam" id="PF01545">
    <property type="entry name" value="Cation_efflux"/>
    <property type="match status" value="1"/>
</dbReference>
<name>A0A101ES45_9THEM</name>
<evidence type="ECO:0000256" key="3">
    <source>
        <dbReference type="ARBA" id="ARBA00022448"/>
    </source>
</evidence>
<dbReference type="SUPFAM" id="SSF161111">
    <property type="entry name" value="Cation efflux protein transmembrane domain-like"/>
    <property type="match status" value="1"/>
</dbReference>
<keyword evidence="7 9" id="KW-0472">Membrane</keyword>
<evidence type="ECO:0000256" key="7">
    <source>
        <dbReference type="ARBA" id="ARBA00023136"/>
    </source>
</evidence>
<evidence type="ECO:0000256" key="9">
    <source>
        <dbReference type="SAM" id="Phobius"/>
    </source>
</evidence>
<keyword evidence="4 9" id="KW-0812">Transmembrane</keyword>
<evidence type="ECO:0000256" key="6">
    <source>
        <dbReference type="ARBA" id="ARBA00023065"/>
    </source>
</evidence>
<accession>A0A101ES45</accession>
<dbReference type="AlphaFoldDB" id="A0A101ES45"/>
<dbReference type="InterPro" id="IPR027470">
    <property type="entry name" value="Cation_efflux_CTD"/>
</dbReference>
<dbReference type="Pfam" id="PF16916">
    <property type="entry name" value="ZT_dimer"/>
    <property type="match status" value="1"/>
</dbReference>
<feature type="domain" description="Cation efflux protein transmembrane" evidence="10">
    <location>
        <begin position="5"/>
        <end position="196"/>
    </location>
</feature>
<feature type="transmembrane region" description="Helical" evidence="9">
    <location>
        <begin position="139"/>
        <end position="159"/>
    </location>
</feature>
<reference evidence="12 13" key="1">
    <citation type="journal article" date="2015" name="MBio">
        <title>Genome-Resolved Metagenomic Analysis Reveals Roles for Candidate Phyla and Other Microbial Community Members in Biogeochemical Transformations in Oil Reservoirs.</title>
        <authorList>
            <person name="Hu P."/>
            <person name="Tom L."/>
            <person name="Singh A."/>
            <person name="Thomas B.C."/>
            <person name="Baker B.J."/>
            <person name="Piceno Y.M."/>
            <person name="Andersen G.L."/>
            <person name="Banfield J.F."/>
        </authorList>
    </citation>
    <scope>NUCLEOTIDE SEQUENCE [LARGE SCALE GENOMIC DNA]</scope>
    <source>
        <strain evidence="12">46_26</strain>
    </source>
</reference>
<protein>
    <submittedName>
        <fullName evidence="12">Cation diffusion facilitator family transporter</fullName>
    </submittedName>
</protein>